<protein>
    <submittedName>
        <fullName evidence="4">Kinase-like domain-containing protein</fullName>
    </submittedName>
</protein>
<dbReference type="InterPro" id="IPR000719">
    <property type="entry name" value="Prot_kinase_dom"/>
</dbReference>
<dbReference type="PANTHER" id="PTHR43628:SF1">
    <property type="entry name" value="CHITIN SYNTHASE REGULATORY FACTOR 2-RELATED"/>
    <property type="match status" value="1"/>
</dbReference>
<dbReference type="PANTHER" id="PTHR43628">
    <property type="entry name" value="ACTIVATOR OF C KINASE PROTEIN 1-RELATED"/>
    <property type="match status" value="1"/>
</dbReference>
<dbReference type="Gene3D" id="1.10.510.10">
    <property type="entry name" value="Transferase(Phosphotransferase) domain 1"/>
    <property type="match status" value="1"/>
</dbReference>
<dbReference type="Proteomes" id="UP000266673">
    <property type="component" value="Unassembled WGS sequence"/>
</dbReference>
<keyword evidence="2" id="KW-0812">Transmembrane</keyword>
<evidence type="ECO:0000313" key="5">
    <source>
        <dbReference type="Proteomes" id="UP000266673"/>
    </source>
</evidence>
<proteinExistence type="predicted"/>
<accession>A0A397VY70</accession>
<keyword evidence="4" id="KW-0808">Transferase</keyword>
<dbReference type="OrthoDB" id="2247385at2759"/>
<feature type="binding site" evidence="1">
    <location>
        <position position="548"/>
    </location>
    <ligand>
        <name>ATP</name>
        <dbReference type="ChEBI" id="CHEBI:30616"/>
    </ligand>
</feature>
<feature type="transmembrane region" description="Helical" evidence="2">
    <location>
        <begin position="795"/>
        <end position="814"/>
    </location>
</feature>
<dbReference type="Pfam" id="PF07714">
    <property type="entry name" value="PK_Tyr_Ser-Thr"/>
    <property type="match status" value="1"/>
</dbReference>
<keyword evidence="4" id="KW-0418">Kinase</keyword>
<dbReference type="InterPro" id="IPR052945">
    <property type="entry name" value="Mitotic_Regulator"/>
</dbReference>
<keyword evidence="1" id="KW-0067">ATP-binding</keyword>
<dbReference type="SUPFAM" id="SSF56112">
    <property type="entry name" value="Protein kinase-like (PK-like)"/>
    <property type="match status" value="1"/>
</dbReference>
<keyword evidence="1" id="KW-0547">Nucleotide-binding</keyword>
<reference evidence="4 5" key="1">
    <citation type="submission" date="2018-06" db="EMBL/GenBank/DDBJ databases">
        <title>Comparative genomics reveals the genomic features of Rhizophagus irregularis, R. cerebriforme, R. diaphanum and Gigaspora rosea, and their symbiotic lifestyle signature.</title>
        <authorList>
            <person name="Morin E."/>
            <person name="San Clemente H."/>
            <person name="Chen E.C.H."/>
            <person name="De La Providencia I."/>
            <person name="Hainaut M."/>
            <person name="Kuo A."/>
            <person name="Kohler A."/>
            <person name="Murat C."/>
            <person name="Tang N."/>
            <person name="Roy S."/>
            <person name="Loubradou J."/>
            <person name="Henrissat B."/>
            <person name="Grigoriev I.V."/>
            <person name="Corradi N."/>
            <person name="Roux C."/>
            <person name="Martin F.M."/>
        </authorList>
    </citation>
    <scope>NUCLEOTIDE SEQUENCE [LARGE SCALE GENOMIC DNA]</scope>
    <source>
        <strain evidence="4 5">DAOM 194757</strain>
    </source>
</reference>
<dbReference type="SUPFAM" id="SSF81901">
    <property type="entry name" value="HCP-like"/>
    <property type="match status" value="1"/>
</dbReference>
<dbReference type="EMBL" id="QKWP01000237">
    <property type="protein sequence ID" value="RIB23956.1"/>
    <property type="molecule type" value="Genomic_DNA"/>
</dbReference>
<evidence type="ECO:0000256" key="2">
    <source>
        <dbReference type="SAM" id="Phobius"/>
    </source>
</evidence>
<evidence type="ECO:0000256" key="1">
    <source>
        <dbReference type="PROSITE-ProRule" id="PRU10141"/>
    </source>
</evidence>
<dbReference type="InterPro" id="IPR017441">
    <property type="entry name" value="Protein_kinase_ATP_BS"/>
</dbReference>
<dbReference type="PROSITE" id="PS50011">
    <property type="entry name" value="PROTEIN_KINASE_DOM"/>
    <property type="match status" value="1"/>
</dbReference>
<dbReference type="GO" id="GO:0005524">
    <property type="term" value="F:ATP binding"/>
    <property type="evidence" value="ECO:0007669"/>
    <property type="project" value="UniProtKB-UniRule"/>
</dbReference>
<sequence length="816" mass="93647">MADNKIQLLEIELQFCFAKNDTQFEEKLDSYLSTILKMLANPHEVERKKDKFTHLLPLIKNIELKPCKQKKLLSELVLELSQKLSHNFANLEKLETKEADSSILELIGEVLLFSLLKIIKETRIENFDNLMGEQEKCQTLMFKLLYGPLDLPTQNSEKVIIIKFQEFNQLNRLDQLGQWTNEESIQSIINILEDKTDKSSHTIHCCILKYASDLFPFAPILKKVKFSQFSRIVNLIYKKSSKCTHQLVDTLQISKLTSNCKYYQNQANIMNKIGYSYQNGIGVERDVHKAFNYYQKSANMGNVNGILKLGTLYRCGIGVKKDENKAFIHYQKAAEMGSALGTYFIGLCYKLGIGVEKDEHKAFIYYKKSADMGYADGITMVGQCYQNGIGVKEDKHTAFIYFQKAAVMGNSCGIHNIGHCYEYGIGVEKDEHKAFICYQNAAEVGDYFAMNHVSYCYRHEAGTARDLQKANFWNRIERQRLSGIHESSDIDNNLKEALLEIKYPLLWISYDEFKDIKKLGNGGFATVYRSEYYFQIENGYICRDVALKLIHGSKNCPAEFIKELKVHCEICDNNPSFLKSYGISKHNVSEDYIIVLEYTPMGSLRQNLYSVSLMEWKNKLSPLHCIASDLQALHSQNCIHRDLHSGNILQESINGARIADFGLLVSTSKSSNIGLNVVCGILPYIPPEVLNNQTYTTASDMYSLGIIMWEILFGIPITIIYDEIDNLQLQILFNGLRPPIFDLKSCYIDVMKICWENDPKKRPSAIEICETFVKWQNDENILLELTENDKKVRKLMIQITLIMTSLLVIVKFYLNQ</sequence>
<dbReference type="STRING" id="44941.A0A397VY70"/>
<keyword evidence="2" id="KW-0472">Membrane</keyword>
<name>A0A397VY70_9GLOM</name>
<organism evidence="4 5">
    <name type="scientific">Gigaspora rosea</name>
    <dbReference type="NCBI Taxonomy" id="44941"/>
    <lineage>
        <taxon>Eukaryota</taxon>
        <taxon>Fungi</taxon>
        <taxon>Fungi incertae sedis</taxon>
        <taxon>Mucoromycota</taxon>
        <taxon>Glomeromycotina</taxon>
        <taxon>Glomeromycetes</taxon>
        <taxon>Diversisporales</taxon>
        <taxon>Gigasporaceae</taxon>
        <taxon>Gigaspora</taxon>
    </lineage>
</organism>
<gene>
    <name evidence="4" type="ORF">C2G38_2242326</name>
</gene>
<dbReference type="InterPro" id="IPR006597">
    <property type="entry name" value="Sel1-like"/>
</dbReference>
<dbReference type="AlphaFoldDB" id="A0A397VY70"/>
<evidence type="ECO:0000313" key="4">
    <source>
        <dbReference type="EMBL" id="RIB23956.1"/>
    </source>
</evidence>
<keyword evidence="2" id="KW-1133">Transmembrane helix</keyword>
<dbReference type="PROSITE" id="PS00107">
    <property type="entry name" value="PROTEIN_KINASE_ATP"/>
    <property type="match status" value="1"/>
</dbReference>
<comment type="caution">
    <text evidence="4">The sequence shown here is derived from an EMBL/GenBank/DDBJ whole genome shotgun (WGS) entry which is preliminary data.</text>
</comment>
<dbReference type="Pfam" id="PF08238">
    <property type="entry name" value="Sel1"/>
    <property type="match status" value="6"/>
</dbReference>
<dbReference type="InterPro" id="IPR011009">
    <property type="entry name" value="Kinase-like_dom_sf"/>
</dbReference>
<evidence type="ECO:0000259" key="3">
    <source>
        <dbReference type="PROSITE" id="PS50011"/>
    </source>
</evidence>
<dbReference type="GO" id="GO:0004672">
    <property type="term" value="F:protein kinase activity"/>
    <property type="evidence" value="ECO:0007669"/>
    <property type="project" value="InterPro"/>
</dbReference>
<keyword evidence="5" id="KW-1185">Reference proteome</keyword>
<dbReference type="InterPro" id="IPR001245">
    <property type="entry name" value="Ser-Thr/Tyr_kinase_cat_dom"/>
</dbReference>
<dbReference type="SMART" id="SM00671">
    <property type="entry name" value="SEL1"/>
    <property type="match status" value="5"/>
</dbReference>
<dbReference type="InterPro" id="IPR011990">
    <property type="entry name" value="TPR-like_helical_dom_sf"/>
</dbReference>
<dbReference type="Gene3D" id="1.25.40.10">
    <property type="entry name" value="Tetratricopeptide repeat domain"/>
    <property type="match status" value="1"/>
</dbReference>
<feature type="domain" description="Protein kinase" evidence="3">
    <location>
        <begin position="513"/>
        <end position="773"/>
    </location>
</feature>